<dbReference type="PATRIC" id="fig|946483.4.peg.1187"/>
<dbReference type="KEGG" id="cbx:Cenrod_1185"/>
<proteinExistence type="inferred from homology"/>
<dbReference type="Gene3D" id="3.60.21.10">
    <property type="match status" value="1"/>
</dbReference>
<evidence type="ECO:0000256" key="4">
    <source>
        <dbReference type="ARBA" id="ARBA00022801"/>
    </source>
</evidence>
<evidence type="ECO:0000256" key="1">
    <source>
        <dbReference type="ARBA" id="ARBA00003413"/>
    </source>
</evidence>
<dbReference type="NCBIfam" id="NF001204">
    <property type="entry name" value="PRK00166.1"/>
    <property type="match status" value="1"/>
</dbReference>
<dbReference type="RefSeq" id="WP_022772121.1">
    <property type="nucleotide sequence ID" value="NC_022576.1"/>
</dbReference>
<dbReference type="PANTHER" id="PTHR40942:SF4">
    <property type="entry name" value="CYTOCHROME C5"/>
    <property type="match status" value="1"/>
</dbReference>
<dbReference type="SUPFAM" id="SSF56300">
    <property type="entry name" value="Metallo-dependent phosphatases"/>
    <property type="match status" value="1"/>
</dbReference>
<dbReference type="PANTHER" id="PTHR40942">
    <property type="match status" value="1"/>
</dbReference>
<evidence type="ECO:0000256" key="3">
    <source>
        <dbReference type="ARBA" id="ARBA00012506"/>
    </source>
</evidence>
<dbReference type="eggNOG" id="COG0639">
    <property type="taxonomic scope" value="Bacteria"/>
</dbReference>
<feature type="domain" description="Calcineurin-like phosphoesterase" evidence="9">
    <location>
        <begin position="5"/>
        <end position="125"/>
    </location>
</feature>
<sequence length="291" mass="31176">MARYLVGDIQGCDAALTALLERLDFDPSRDTLYPLGDLVNRGPDSAGVLRKLMGYGHAVQCVLGNHDLHLLVVACGARKPARSDTLDSILAAPDRDALLAWLRAQPLARTVAWGTGTALLVHAGVLPQWTVEQTLELADEVHAVLRGPGGGMGDRGEGDALHGFLHGLYGNQPDHWDDALQGMDRLRTIVNGLTRLRFCTPQGRMDFSSAESANRAPPGCLPWFDAPGRKTQGTRIAFGHWSTLGWLGRDDTIALDTGCVWGGSLTALCIEGGALVREGERVQVECAAAAR</sequence>
<reference evidence="10 11" key="1">
    <citation type="journal article" date="2013" name="Genome Biol.">
        <title>Genomic analysis reveals key aspects of prokaryotic symbiosis in the phototrophic consortium "Chlorochromatium aggregatum".</title>
        <authorList>
            <person name="Liu Z."/>
            <person name="Muller J."/>
            <person name="Li T."/>
            <person name="Alvey R.M."/>
            <person name="Vogl K."/>
            <person name="Frigaard N.U."/>
            <person name="Rockwell N.C."/>
            <person name="Boyd E.S."/>
            <person name="Tomsho L.P."/>
            <person name="Schuster S.C."/>
            <person name="Henke P."/>
            <person name="Rohde M."/>
            <person name="Overmann J."/>
            <person name="Bryant D.A."/>
        </authorList>
    </citation>
    <scope>NUCLEOTIDE SEQUENCE [LARGE SCALE GENOMIC DNA]</scope>
    <source>
        <strain evidence="10">CR</strain>
    </source>
</reference>
<keyword evidence="4" id="KW-0378">Hydrolase</keyword>
<evidence type="ECO:0000313" key="11">
    <source>
        <dbReference type="Proteomes" id="UP000017184"/>
    </source>
</evidence>
<evidence type="ECO:0000259" key="9">
    <source>
        <dbReference type="Pfam" id="PF00149"/>
    </source>
</evidence>
<dbReference type="InterPro" id="IPR004617">
    <property type="entry name" value="ApaH"/>
</dbReference>
<dbReference type="PIRSF" id="PIRSF000903">
    <property type="entry name" value="B5n-ttraPtase_sm"/>
    <property type="match status" value="1"/>
</dbReference>
<dbReference type="OrthoDB" id="9807890at2"/>
<evidence type="ECO:0000313" key="10">
    <source>
        <dbReference type="EMBL" id="AGX87278.1"/>
    </source>
</evidence>
<dbReference type="EC" id="3.6.1.41" evidence="3"/>
<keyword evidence="11" id="KW-1185">Reference proteome</keyword>
<comment type="similarity">
    <text evidence="2">Belongs to the Ap4A hydrolase family.</text>
</comment>
<evidence type="ECO:0000256" key="2">
    <source>
        <dbReference type="ARBA" id="ARBA00005419"/>
    </source>
</evidence>
<comment type="catalytic activity">
    <reaction evidence="8">
        <text>P(1),P(4)-bis(5'-adenosyl) tetraphosphate + H2O = 2 ADP + 2 H(+)</text>
        <dbReference type="Rhea" id="RHEA:24252"/>
        <dbReference type="ChEBI" id="CHEBI:15377"/>
        <dbReference type="ChEBI" id="CHEBI:15378"/>
        <dbReference type="ChEBI" id="CHEBI:58141"/>
        <dbReference type="ChEBI" id="CHEBI:456216"/>
        <dbReference type="EC" id="3.6.1.41"/>
    </reaction>
</comment>
<dbReference type="CDD" id="cd07422">
    <property type="entry name" value="MPP_ApaH"/>
    <property type="match status" value="1"/>
</dbReference>
<protein>
    <recommendedName>
        <fullName evidence="3">bis(5'-nucleosyl)-tetraphosphatase (symmetrical)</fullName>
        <ecNumber evidence="3">3.6.1.41</ecNumber>
    </recommendedName>
    <alternativeName>
        <fullName evidence="6">Ap4A hydrolase</fullName>
    </alternativeName>
    <alternativeName>
        <fullName evidence="5">Diadenosine 5',5'''-P1,P4-tetraphosphate pyrophosphohydrolase</fullName>
    </alternativeName>
    <alternativeName>
        <fullName evidence="7">Diadenosine tetraphosphatase</fullName>
    </alternativeName>
</protein>
<comment type="function">
    <text evidence="1">Hydrolyzes diadenosine 5',5'''-P1,P4-tetraphosphate to yield ADP.</text>
</comment>
<dbReference type="AlphaFoldDB" id="U5NAJ1"/>
<dbReference type="InterPro" id="IPR029052">
    <property type="entry name" value="Metallo-depent_PP-like"/>
</dbReference>
<evidence type="ECO:0000256" key="8">
    <source>
        <dbReference type="ARBA" id="ARBA00049417"/>
    </source>
</evidence>
<dbReference type="GO" id="GO:0008803">
    <property type="term" value="F:bis(5'-nucleosyl)-tetraphosphatase (symmetrical) activity"/>
    <property type="evidence" value="ECO:0007669"/>
    <property type="project" value="UniProtKB-EC"/>
</dbReference>
<dbReference type="Pfam" id="PF00149">
    <property type="entry name" value="Metallophos"/>
    <property type="match status" value="1"/>
</dbReference>
<name>U5NAJ1_9BURK</name>
<accession>U5NAJ1</accession>
<dbReference type="STRING" id="946483.Cenrod_1185"/>
<dbReference type="Proteomes" id="UP000017184">
    <property type="component" value="Chromosome"/>
</dbReference>
<dbReference type="NCBIfam" id="TIGR00668">
    <property type="entry name" value="apaH"/>
    <property type="match status" value="1"/>
</dbReference>
<dbReference type="EMBL" id="CP004885">
    <property type="protein sequence ID" value="AGX87278.1"/>
    <property type="molecule type" value="Genomic_DNA"/>
</dbReference>
<gene>
    <name evidence="10" type="primary">apaH</name>
    <name evidence="10" type="ORF">Cenrod_1185</name>
</gene>
<dbReference type="InterPro" id="IPR004843">
    <property type="entry name" value="Calcineurin-like_PHP"/>
</dbReference>
<evidence type="ECO:0000256" key="7">
    <source>
        <dbReference type="ARBA" id="ARBA00033210"/>
    </source>
</evidence>
<dbReference type="HOGENOM" id="CLU_056184_2_0_4"/>
<evidence type="ECO:0000256" key="6">
    <source>
        <dbReference type="ARBA" id="ARBA00032248"/>
    </source>
</evidence>
<evidence type="ECO:0000256" key="5">
    <source>
        <dbReference type="ARBA" id="ARBA00031248"/>
    </source>
</evidence>
<organism evidence="10 11">
    <name type="scientific">Candidatus Symbiobacter mobilis CR</name>
    <dbReference type="NCBI Taxonomy" id="946483"/>
    <lineage>
        <taxon>Bacteria</taxon>
        <taxon>Pseudomonadati</taxon>
        <taxon>Pseudomonadota</taxon>
        <taxon>Betaproteobacteria</taxon>
        <taxon>Burkholderiales</taxon>
        <taxon>Comamonadaceae</taxon>
    </lineage>
</organism>